<reference evidence="3" key="1">
    <citation type="journal article" date="2013" name="Genome Announc.">
        <title>Draft genome sequence of the ascomycete Phaeoacremonium aleophilum strain UCR-PA7, a causal agent of the esca disease complex in grapevines.</title>
        <authorList>
            <person name="Blanco-Ulate B."/>
            <person name="Rolshausen P."/>
            <person name="Cantu D."/>
        </authorList>
    </citation>
    <scope>NUCLEOTIDE SEQUENCE [LARGE SCALE GENOMIC DNA]</scope>
    <source>
        <strain evidence="3">UCR-PA7</strain>
    </source>
</reference>
<dbReference type="AlphaFoldDB" id="R8BXJ2"/>
<keyword evidence="3" id="KW-1185">Reference proteome</keyword>
<feature type="compositionally biased region" description="Basic and acidic residues" evidence="1">
    <location>
        <begin position="1"/>
        <end position="14"/>
    </location>
</feature>
<feature type="region of interest" description="Disordered" evidence="1">
    <location>
        <begin position="1"/>
        <end position="31"/>
    </location>
</feature>
<evidence type="ECO:0000256" key="1">
    <source>
        <dbReference type="SAM" id="MobiDB-lite"/>
    </source>
</evidence>
<proteinExistence type="predicted"/>
<evidence type="ECO:0000313" key="3">
    <source>
        <dbReference type="Proteomes" id="UP000014074"/>
    </source>
</evidence>
<protein>
    <submittedName>
        <fullName evidence="2">Putative stress response protein nst1 protein</fullName>
    </submittedName>
</protein>
<dbReference type="OrthoDB" id="21629at2759"/>
<sequence>MLCRVCRELSEKSKPSSSVTSTPEGSKKSEPVNEFISLDAIKAQVDILNPSNERPVSEEDLLALCETEGNMQNGGGSFDVREDGPRRFIRWVPSMNNGIGPDGLPHLQRAVGAPGEIGSPIIGSGWGR</sequence>
<gene>
    <name evidence="2" type="ORF">UCRPA7_634</name>
</gene>
<feature type="compositionally biased region" description="Low complexity" evidence="1">
    <location>
        <begin position="15"/>
        <end position="24"/>
    </location>
</feature>
<dbReference type="HOGENOM" id="CLU_2120914_0_0_1"/>
<name>R8BXJ2_PHAM7</name>
<dbReference type="EMBL" id="KB932812">
    <property type="protein sequence ID" value="EOO03994.1"/>
    <property type="molecule type" value="Genomic_DNA"/>
</dbReference>
<evidence type="ECO:0000313" key="2">
    <source>
        <dbReference type="EMBL" id="EOO03994.1"/>
    </source>
</evidence>
<organism evidence="2 3">
    <name type="scientific">Phaeoacremonium minimum (strain UCR-PA7)</name>
    <name type="common">Esca disease fungus</name>
    <name type="synonym">Togninia minima</name>
    <dbReference type="NCBI Taxonomy" id="1286976"/>
    <lineage>
        <taxon>Eukaryota</taxon>
        <taxon>Fungi</taxon>
        <taxon>Dikarya</taxon>
        <taxon>Ascomycota</taxon>
        <taxon>Pezizomycotina</taxon>
        <taxon>Sordariomycetes</taxon>
        <taxon>Sordariomycetidae</taxon>
        <taxon>Togniniales</taxon>
        <taxon>Togniniaceae</taxon>
        <taxon>Phaeoacremonium</taxon>
    </lineage>
</organism>
<dbReference type="RefSeq" id="XP_007911419.1">
    <property type="nucleotide sequence ID" value="XM_007913228.1"/>
</dbReference>
<dbReference type="GeneID" id="19326985"/>
<dbReference type="Proteomes" id="UP000014074">
    <property type="component" value="Unassembled WGS sequence"/>
</dbReference>
<dbReference type="KEGG" id="tmn:UCRPA7_634"/>
<accession>R8BXJ2</accession>